<evidence type="ECO:0000313" key="1">
    <source>
        <dbReference type="EMBL" id="MDV5822909.1"/>
    </source>
</evidence>
<protein>
    <submittedName>
        <fullName evidence="1">Uncharacterized protein</fullName>
    </submittedName>
</protein>
<keyword evidence="2" id="KW-1185">Reference proteome</keyword>
<accession>A0ABU3ZTQ3</accession>
<name>A0ABU3ZTQ3_9SPHN</name>
<dbReference type="EMBL" id="JAPTHD010000001">
    <property type="protein sequence ID" value="MDV5822909.1"/>
    <property type="molecule type" value="Genomic_DNA"/>
</dbReference>
<dbReference type="RefSeq" id="WP_228167760.1">
    <property type="nucleotide sequence ID" value="NZ_JAPTHD010000001.1"/>
</dbReference>
<comment type="caution">
    <text evidence="1">The sequence shown here is derived from an EMBL/GenBank/DDBJ whole genome shotgun (WGS) entry which is preliminary data.</text>
</comment>
<organism evidence="1 2">
    <name type="scientific">Sphingobium naphthae</name>
    <dbReference type="NCBI Taxonomy" id="1886786"/>
    <lineage>
        <taxon>Bacteria</taxon>
        <taxon>Pseudomonadati</taxon>
        <taxon>Pseudomonadota</taxon>
        <taxon>Alphaproteobacteria</taxon>
        <taxon>Sphingomonadales</taxon>
        <taxon>Sphingomonadaceae</taxon>
        <taxon>Sphingobium</taxon>
    </lineage>
</organism>
<gene>
    <name evidence="1" type="ORF">O0R41_04775</name>
</gene>
<reference evidence="2" key="1">
    <citation type="journal article" date="2022" name="J Environ Chem Eng">
        <title>Biodegradation of petroleum oil using a constructed nonpathogenic and heavy metal-tolerant bacterial consortium isolated from marine sponges.</title>
        <authorList>
            <person name="Dechsakulwatana C."/>
            <person name="Rungsihiranrut A."/>
            <person name="Muangchinda C."/>
            <person name="Ningthoujam R."/>
            <person name="Klankeo P."/>
            <person name="Pinyakong O."/>
        </authorList>
    </citation>
    <scope>NUCLEOTIDE SEQUENCE [LARGE SCALE GENOMIC DNA]</scope>
    <source>
        <strain evidence="2">MO2-4</strain>
    </source>
</reference>
<dbReference type="Proteomes" id="UP001185984">
    <property type="component" value="Unassembled WGS sequence"/>
</dbReference>
<evidence type="ECO:0000313" key="2">
    <source>
        <dbReference type="Proteomes" id="UP001185984"/>
    </source>
</evidence>
<sequence length="76" mass="8336">MGLALEKLPDWPAAMNRDWALAYTGVGSDQMKEWERAGRVRFRPRGPRGAMLALRADLDAALADLFGSEGKGGIEF</sequence>
<proteinExistence type="predicted"/>